<gene>
    <name evidence="1" type="ORF">CWATWH0005_2960</name>
</gene>
<reference evidence="1 2" key="2">
    <citation type="submission" date="2013-09" db="EMBL/GenBank/DDBJ databases">
        <title>Whole genome comparison of six Crocosphaera watsonii strains with differing phenotypes.</title>
        <authorList>
            <person name="Bench S.R."/>
            <person name="Heller P."/>
            <person name="Frank I."/>
            <person name="Arciniega M."/>
            <person name="Shilova I.N."/>
            <person name="Zehr J.P."/>
        </authorList>
    </citation>
    <scope>NUCLEOTIDE SEQUENCE [LARGE SCALE GENOMIC DNA]</scope>
    <source>
        <strain evidence="1 2">WH 0005</strain>
    </source>
</reference>
<dbReference type="AlphaFoldDB" id="T2INH0"/>
<evidence type="ECO:0000313" key="1">
    <source>
        <dbReference type="EMBL" id="CCQ54317.1"/>
    </source>
</evidence>
<comment type="caution">
    <text evidence="1">The sequence shown here is derived from an EMBL/GenBank/DDBJ whole genome shotgun (WGS) entry which is preliminary data.</text>
</comment>
<dbReference type="SUPFAM" id="SSF53098">
    <property type="entry name" value="Ribonuclease H-like"/>
    <property type="match status" value="1"/>
</dbReference>
<protein>
    <submittedName>
        <fullName evidence="1">Transposase</fullName>
    </submittedName>
</protein>
<proteinExistence type="predicted"/>
<reference evidence="1 2" key="1">
    <citation type="submission" date="2013-01" db="EMBL/GenBank/DDBJ databases">
        <authorList>
            <person name="Bench S."/>
        </authorList>
    </citation>
    <scope>NUCLEOTIDE SEQUENCE [LARGE SCALE GENOMIC DNA]</scope>
    <source>
        <strain evidence="1 2">WH 0005</strain>
    </source>
</reference>
<dbReference type="EMBL" id="CAQL01000131">
    <property type="protein sequence ID" value="CCQ54317.1"/>
    <property type="molecule type" value="Genomic_DNA"/>
</dbReference>
<dbReference type="Proteomes" id="UP000017981">
    <property type="component" value="Unassembled WGS sequence"/>
</dbReference>
<accession>T2INH0</accession>
<evidence type="ECO:0000313" key="2">
    <source>
        <dbReference type="Proteomes" id="UP000017981"/>
    </source>
</evidence>
<sequence length="121" mass="14291">MRGGIEAMFRDYKSGGYNLEGSKANTHRLTNLILLIAIAYTASALKGKSIKNKGYQKYISRLTEPKKYVRRHSDFWVGLYGQSWILAWDFCSGITEELIRLNWHKINEYKQRYIYEFKIKK</sequence>
<organism evidence="1 2">
    <name type="scientific">Crocosphaera watsonii WH 0005</name>
    <dbReference type="NCBI Taxonomy" id="423472"/>
    <lineage>
        <taxon>Bacteria</taxon>
        <taxon>Bacillati</taxon>
        <taxon>Cyanobacteriota</taxon>
        <taxon>Cyanophyceae</taxon>
        <taxon>Oscillatoriophycideae</taxon>
        <taxon>Chroococcales</taxon>
        <taxon>Aphanothecaceae</taxon>
        <taxon>Crocosphaera</taxon>
    </lineage>
</organism>
<name>T2INH0_CROWT</name>
<dbReference type="InterPro" id="IPR012337">
    <property type="entry name" value="RNaseH-like_sf"/>
</dbReference>